<protein>
    <recommendedName>
        <fullName evidence="5">NADH dehydrogenase [ubiquinone] 1 alpha subcomplex subunit 4</fullName>
    </recommendedName>
</protein>
<dbReference type="VEuPathDB" id="FungiDB:AMAG_06419"/>
<dbReference type="OMA" id="WYATEAI"/>
<dbReference type="InterPro" id="IPR010530">
    <property type="entry name" value="B12D"/>
</dbReference>
<dbReference type="VEuPathDB" id="FungiDB:AMAG_02612"/>
<dbReference type="eggNOG" id="ENOG502S7HN">
    <property type="taxonomic scope" value="Eukaryota"/>
</dbReference>
<feature type="transmembrane region" description="Helical" evidence="1">
    <location>
        <begin position="16"/>
        <end position="35"/>
    </location>
</feature>
<dbReference type="EMBL" id="GG745338">
    <property type="protein sequence ID" value="KNE61606.1"/>
    <property type="molecule type" value="Genomic_DNA"/>
</dbReference>
<evidence type="ECO:0000313" key="3">
    <source>
        <dbReference type="EMBL" id="KNE61606.1"/>
    </source>
</evidence>
<dbReference type="PANTHER" id="PTHR14256">
    <property type="entry name" value="NADH-UBIQUINONE OXIDOREDUCTASE MLRQ SUBUNIT"/>
    <property type="match status" value="1"/>
</dbReference>
<dbReference type="AlphaFoldDB" id="A0A0L0S375"/>
<evidence type="ECO:0000313" key="4">
    <source>
        <dbReference type="Proteomes" id="UP000054350"/>
    </source>
</evidence>
<name>A0A0L0S375_ALLM3</name>
<evidence type="ECO:0000256" key="1">
    <source>
        <dbReference type="SAM" id="Phobius"/>
    </source>
</evidence>
<gene>
    <name evidence="2" type="ORF">AMAG_02612</name>
    <name evidence="3" type="ORF">AMAG_06419</name>
</gene>
<dbReference type="Pfam" id="PF06522">
    <property type="entry name" value="B12D"/>
    <property type="match status" value="1"/>
</dbReference>
<reference evidence="2 4" key="1">
    <citation type="submission" date="2009-11" db="EMBL/GenBank/DDBJ databases">
        <title>Annotation of Allomyces macrogynus ATCC 38327.</title>
        <authorList>
            <consortium name="The Broad Institute Genome Sequencing Platform"/>
            <person name="Russ C."/>
            <person name="Cuomo C."/>
            <person name="Burger G."/>
            <person name="Gray M.W."/>
            <person name="Holland P.W.H."/>
            <person name="King N."/>
            <person name="Lang F.B.F."/>
            <person name="Roger A.J."/>
            <person name="Ruiz-Trillo I."/>
            <person name="Young S.K."/>
            <person name="Zeng Q."/>
            <person name="Gargeya S."/>
            <person name="Fitzgerald M."/>
            <person name="Haas B."/>
            <person name="Abouelleil A."/>
            <person name="Alvarado L."/>
            <person name="Arachchi H.M."/>
            <person name="Berlin A."/>
            <person name="Chapman S.B."/>
            <person name="Gearin G."/>
            <person name="Goldberg J."/>
            <person name="Griggs A."/>
            <person name="Gujja S."/>
            <person name="Hansen M."/>
            <person name="Heiman D."/>
            <person name="Howarth C."/>
            <person name="Larimer J."/>
            <person name="Lui A."/>
            <person name="MacDonald P.J.P."/>
            <person name="McCowen C."/>
            <person name="Montmayeur A."/>
            <person name="Murphy C."/>
            <person name="Neiman D."/>
            <person name="Pearson M."/>
            <person name="Priest M."/>
            <person name="Roberts A."/>
            <person name="Saif S."/>
            <person name="Shea T."/>
            <person name="Sisk P."/>
            <person name="Stolte C."/>
            <person name="Sykes S."/>
            <person name="Wortman J."/>
            <person name="Nusbaum C."/>
            <person name="Birren B."/>
        </authorList>
    </citation>
    <scope>NUCLEOTIDE SEQUENCE [LARGE SCALE GENOMIC DNA]</scope>
    <source>
        <strain evidence="2 4">ATCC 38327</strain>
    </source>
</reference>
<evidence type="ECO:0008006" key="5">
    <source>
        <dbReference type="Google" id="ProtNLM"/>
    </source>
</evidence>
<dbReference type="Proteomes" id="UP000054350">
    <property type="component" value="Unassembled WGS sequence"/>
</dbReference>
<keyword evidence="1" id="KW-0472">Membrane</keyword>
<dbReference type="OrthoDB" id="5511684at2759"/>
<reference evidence="3 4" key="2">
    <citation type="submission" date="2009-11" db="EMBL/GenBank/DDBJ databases">
        <title>The Genome Sequence of Allomyces macrogynus strain ATCC 38327.</title>
        <authorList>
            <consortium name="The Broad Institute Genome Sequencing Platform"/>
            <person name="Russ C."/>
            <person name="Cuomo C."/>
            <person name="Shea T."/>
            <person name="Young S.K."/>
            <person name="Zeng Q."/>
            <person name="Koehrsen M."/>
            <person name="Haas B."/>
            <person name="Borodovsky M."/>
            <person name="Guigo R."/>
            <person name="Alvarado L."/>
            <person name="Berlin A."/>
            <person name="Borenstein D."/>
            <person name="Chen Z."/>
            <person name="Engels R."/>
            <person name="Freedman E."/>
            <person name="Gellesch M."/>
            <person name="Goldberg J."/>
            <person name="Griggs A."/>
            <person name="Gujja S."/>
            <person name="Heiman D."/>
            <person name="Hepburn T."/>
            <person name="Howarth C."/>
            <person name="Jen D."/>
            <person name="Larson L."/>
            <person name="Lewis B."/>
            <person name="Mehta T."/>
            <person name="Park D."/>
            <person name="Pearson M."/>
            <person name="Roberts A."/>
            <person name="Saif S."/>
            <person name="Shenoy N."/>
            <person name="Sisk P."/>
            <person name="Stolte C."/>
            <person name="Sykes S."/>
            <person name="Walk T."/>
            <person name="White J."/>
            <person name="Yandava C."/>
            <person name="Burger G."/>
            <person name="Gray M.W."/>
            <person name="Holland P.W.H."/>
            <person name="King N."/>
            <person name="Lang F.B.F."/>
            <person name="Roger A.J."/>
            <person name="Ruiz-Trillo I."/>
            <person name="Lander E."/>
            <person name="Nusbaum C."/>
        </authorList>
    </citation>
    <scope>NUCLEOTIDE SEQUENCE [LARGE SCALE GENOMIC DNA]</scope>
    <source>
        <strain evidence="3 4">ATCC 38327</strain>
    </source>
</reference>
<dbReference type="PANTHER" id="PTHR14256:SF1">
    <property type="entry name" value="GEO09626P1"/>
    <property type="match status" value="1"/>
</dbReference>
<dbReference type="STRING" id="578462.A0A0L0S375"/>
<sequence length="79" mass="9390">MSAARSFFKTWYRHEVLPIIAVVGVAMTGASAYIFRLARHQEVVWTRENPQPWNKIQAHQNTKFINLNEKLSEDFKREW</sequence>
<keyword evidence="4" id="KW-1185">Reference proteome</keyword>
<accession>A0A0L0S375</accession>
<keyword evidence="1" id="KW-0812">Transmembrane</keyword>
<evidence type="ECO:0000313" key="2">
    <source>
        <dbReference type="EMBL" id="KNE56839.1"/>
    </source>
</evidence>
<proteinExistence type="predicted"/>
<keyword evidence="1" id="KW-1133">Transmembrane helix</keyword>
<dbReference type="EMBL" id="GG745331">
    <property type="protein sequence ID" value="KNE56839.1"/>
    <property type="molecule type" value="Genomic_DNA"/>
</dbReference>
<organism evidence="2 4">
    <name type="scientific">Allomyces macrogynus (strain ATCC 38327)</name>
    <name type="common">Allomyces javanicus var. macrogynus</name>
    <dbReference type="NCBI Taxonomy" id="578462"/>
    <lineage>
        <taxon>Eukaryota</taxon>
        <taxon>Fungi</taxon>
        <taxon>Fungi incertae sedis</taxon>
        <taxon>Blastocladiomycota</taxon>
        <taxon>Blastocladiomycetes</taxon>
        <taxon>Blastocladiales</taxon>
        <taxon>Blastocladiaceae</taxon>
        <taxon>Allomyces</taxon>
    </lineage>
</organism>